<dbReference type="AlphaFoldDB" id="B3EF98"/>
<dbReference type="HOGENOM" id="CLU_2045515_0_0_10"/>
<protein>
    <submittedName>
        <fullName evidence="1">Uncharacterized protein</fullName>
    </submittedName>
</protein>
<organism evidence="1 2">
    <name type="scientific">Chlorobium limicola (strain DSM 245 / NBRC 103803 / 6330)</name>
    <dbReference type="NCBI Taxonomy" id="290315"/>
    <lineage>
        <taxon>Bacteria</taxon>
        <taxon>Pseudomonadati</taxon>
        <taxon>Chlorobiota</taxon>
        <taxon>Chlorobiia</taxon>
        <taxon>Chlorobiales</taxon>
        <taxon>Chlorobiaceae</taxon>
        <taxon>Chlorobium/Pelodictyon group</taxon>
        <taxon>Chlorobium</taxon>
    </lineage>
</organism>
<gene>
    <name evidence="1" type="ordered locus">Clim_0287</name>
</gene>
<dbReference type="STRING" id="290315.Clim_0287"/>
<evidence type="ECO:0000313" key="1">
    <source>
        <dbReference type="EMBL" id="ACD89381.1"/>
    </source>
</evidence>
<dbReference type="RefSeq" id="WP_012465262.1">
    <property type="nucleotide sequence ID" value="NC_010803.1"/>
</dbReference>
<evidence type="ECO:0000313" key="2">
    <source>
        <dbReference type="Proteomes" id="UP000008841"/>
    </source>
</evidence>
<name>B3EF98_CHLL2</name>
<dbReference type="KEGG" id="cli:Clim_0287"/>
<accession>B3EF98</accession>
<reference evidence="1 2" key="1">
    <citation type="submission" date="2008-05" db="EMBL/GenBank/DDBJ databases">
        <title>Complete sequence of Chlorobium limicola DSM 245.</title>
        <authorList>
            <consortium name="US DOE Joint Genome Institute"/>
            <person name="Lucas S."/>
            <person name="Copeland A."/>
            <person name="Lapidus A."/>
            <person name="Glavina del Rio T."/>
            <person name="Dalin E."/>
            <person name="Tice H."/>
            <person name="Bruce D."/>
            <person name="Goodwin L."/>
            <person name="Pitluck S."/>
            <person name="Schmutz J."/>
            <person name="Larimer F."/>
            <person name="Land M."/>
            <person name="Hauser L."/>
            <person name="Kyrpides N."/>
            <person name="Ovchinnikova G."/>
            <person name="Zhao F."/>
            <person name="Li T."/>
            <person name="Liu Z."/>
            <person name="Overmann J."/>
            <person name="Bryant D.A."/>
            <person name="Richardson P."/>
        </authorList>
    </citation>
    <scope>NUCLEOTIDE SEQUENCE [LARGE SCALE GENOMIC DNA]</scope>
    <source>
        <strain evidence="2">DSM 245 / NBRC 103803 / 6330</strain>
    </source>
</reference>
<dbReference type="OrthoDB" id="9985393at2"/>
<dbReference type="Proteomes" id="UP000008841">
    <property type="component" value="Chromosome"/>
</dbReference>
<proteinExistence type="predicted"/>
<dbReference type="EMBL" id="CP001097">
    <property type="protein sequence ID" value="ACD89381.1"/>
    <property type="molecule type" value="Genomic_DNA"/>
</dbReference>
<sequence>MHATSIQPLYFQVLKHENNPLAKNVVLRPAFNRPEMLNLSIGHEFEESRYANIIIDDYLTLFLIECDAPEKVTAIVEPYPFPPLSITSDDFRGFSENPELLEQKTFSAIIEQGNTNKTWI</sequence>